<dbReference type="AlphaFoldDB" id="A0A8S4N803"/>
<comment type="caution">
    <text evidence="2">The sequence shown here is derived from an EMBL/GenBank/DDBJ whole genome shotgun (WGS) entry which is preliminary data.</text>
</comment>
<dbReference type="Proteomes" id="UP000749559">
    <property type="component" value="Unassembled WGS sequence"/>
</dbReference>
<evidence type="ECO:0000313" key="3">
    <source>
        <dbReference type="Proteomes" id="UP000749559"/>
    </source>
</evidence>
<feature type="compositionally biased region" description="Polar residues" evidence="1">
    <location>
        <begin position="40"/>
        <end position="56"/>
    </location>
</feature>
<feature type="compositionally biased region" description="Low complexity" evidence="1">
    <location>
        <begin position="78"/>
        <end position="88"/>
    </location>
</feature>
<protein>
    <submittedName>
        <fullName evidence="2">Uncharacterized protein</fullName>
    </submittedName>
</protein>
<accession>A0A8S4N803</accession>
<feature type="region of interest" description="Disordered" evidence="1">
    <location>
        <begin position="1"/>
        <end position="112"/>
    </location>
</feature>
<gene>
    <name evidence="2" type="ORF">OFUS_LOCUS4245</name>
</gene>
<feature type="compositionally biased region" description="Basic and acidic residues" evidence="1">
    <location>
        <begin position="89"/>
        <end position="112"/>
    </location>
</feature>
<proteinExistence type="predicted"/>
<keyword evidence="3" id="KW-1185">Reference proteome</keyword>
<dbReference type="EMBL" id="CAIIXF020000002">
    <property type="protein sequence ID" value="CAH1777171.1"/>
    <property type="molecule type" value="Genomic_DNA"/>
</dbReference>
<reference evidence="2" key="1">
    <citation type="submission" date="2022-03" db="EMBL/GenBank/DDBJ databases">
        <authorList>
            <person name="Martin C."/>
        </authorList>
    </citation>
    <scope>NUCLEOTIDE SEQUENCE</scope>
</reference>
<evidence type="ECO:0000313" key="2">
    <source>
        <dbReference type="EMBL" id="CAH1777171.1"/>
    </source>
</evidence>
<feature type="compositionally biased region" description="Acidic residues" evidence="1">
    <location>
        <begin position="57"/>
        <end position="68"/>
    </location>
</feature>
<name>A0A8S4N803_OWEFU</name>
<sequence>MIQREMVSKFETNNEEPKWKQQGRVGRGRAKTPLKEQRPGNPNSQQPVRYNKTLNEQFDEAGEDETLTSEDNGTNIPSDSSDFTFQSSDAEKSRNNEREHCNFDGNGHDIENQKEMSNYDINNENSKCKDAETSPHDEIDECTNDVHQTGSRDAMIFKDELVTSKPTSFIRYWIGSLTNSNGQAIKKNVEGSTVDI</sequence>
<organism evidence="2 3">
    <name type="scientific">Owenia fusiformis</name>
    <name type="common">Polychaete worm</name>
    <dbReference type="NCBI Taxonomy" id="6347"/>
    <lineage>
        <taxon>Eukaryota</taxon>
        <taxon>Metazoa</taxon>
        <taxon>Spiralia</taxon>
        <taxon>Lophotrochozoa</taxon>
        <taxon>Annelida</taxon>
        <taxon>Polychaeta</taxon>
        <taxon>Sedentaria</taxon>
        <taxon>Canalipalpata</taxon>
        <taxon>Sabellida</taxon>
        <taxon>Oweniida</taxon>
        <taxon>Oweniidae</taxon>
        <taxon>Owenia</taxon>
    </lineage>
</organism>
<evidence type="ECO:0000256" key="1">
    <source>
        <dbReference type="SAM" id="MobiDB-lite"/>
    </source>
</evidence>